<evidence type="ECO:0000256" key="5">
    <source>
        <dbReference type="ARBA" id="ARBA00023014"/>
    </source>
</evidence>
<dbReference type="InterPro" id="IPR042096">
    <property type="entry name" value="Dihydro-acid_dehy_C"/>
</dbReference>
<evidence type="ECO:0000256" key="9">
    <source>
        <dbReference type="NCBIfam" id="TIGR01196"/>
    </source>
</evidence>
<dbReference type="Pfam" id="PF24877">
    <property type="entry name" value="ILV_EDD_C"/>
    <property type="match status" value="1"/>
</dbReference>
<evidence type="ECO:0000313" key="12">
    <source>
        <dbReference type="EMBL" id="GAA3923097.1"/>
    </source>
</evidence>
<keyword evidence="4" id="KW-0408">Iron</keyword>
<keyword evidence="3" id="KW-0479">Metal-binding</keyword>
<proteinExistence type="inferred from homology"/>
<dbReference type="PANTHER" id="PTHR43661">
    <property type="entry name" value="D-XYLONATE DEHYDRATASE"/>
    <property type="match status" value="1"/>
</dbReference>
<organism evidence="12 13">
    <name type="scientific">Litoribacillus peritrichatus</name>
    <dbReference type="NCBI Taxonomy" id="718191"/>
    <lineage>
        <taxon>Bacteria</taxon>
        <taxon>Pseudomonadati</taxon>
        <taxon>Pseudomonadota</taxon>
        <taxon>Gammaproteobacteria</taxon>
        <taxon>Oceanospirillales</taxon>
        <taxon>Oceanospirillaceae</taxon>
        <taxon>Litoribacillus</taxon>
    </lineage>
</organism>
<keyword evidence="13" id="KW-1185">Reference proteome</keyword>
<evidence type="ECO:0000256" key="1">
    <source>
        <dbReference type="ARBA" id="ARBA00006486"/>
    </source>
</evidence>
<keyword evidence="2" id="KW-0004">4Fe-4S</keyword>
<dbReference type="SUPFAM" id="SSF143975">
    <property type="entry name" value="IlvD/EDD N-terminal domain-like"/>
    <property type="match status" value="1"/>
</dbReference>
<comment type="caution">
    <text evidence="12">The sequence shown here is derived from an EMBL/GenBank/DDBJ whole genome shotgun (WGS) entry which is preliminary data.</text>
</comment>
<evidence type="ECO:0000259" key="11">
    <source>
        <dbReference type="Pfam" id="PF24877"/>
    </source>
</evidence>
<keyword evidence="7" id="KW-0456">Lyase</keyword>
<keyword evidence="8" id="KW-0119">Carbohydrate metabolism</keyword>
<evidence type="ECO:0000259" key="10">
    <source>
        <dbReference type="Pfam" id="PF00920"/>
    </source>
</evidence>
<dbReference type="PROSITE" id="PS00886">
    <property type="entry name" value="ILVD_EDD_1"/>
    <property type="match status" value="1"/>
</dbReference>
<evidence type="ECO:0000256" key="4">
    <source>
        <dbReference type="ARBA" id="ARBA00023004"/>
    </source>
</evidence>
<feature type="domain" description="Dihydroxy-acid/6-phosphogluconate dehydratase N-terminal" evidence="10">
    <location>
        <begin position="73"/>
        <end position="388"/>
    </location>
</feature>
<dbReference type="PROSITE" id="PS00887">
    <property type="entry name" value="ILVD_EDD_2"/>
    <property type="match status" value="1"/>
</dbReference>
<dbReference type="InterPro" id="IPR004786">
    <property type="entry name" value="6-phosphgluc_deHydtase"/>
</dbReference>
<keyword evidence="5" id="KW-0411">Iron-sulfur</keyword>
<evidence type="ECO:0000256" key="6">
    <source>
        <dbReference type="ARBA" id="ARBA00023064"/>
    </source>
</evidence>
<dbReference type="SUPFAM" id="SSF52016">
    <property type="entry name" value="LeuD/IlvD-like"/>
    <property type="match status" value="1"/>
</dbReference>
<dbReference type="PANTHER" id="PTHR43661:SF1">
    <property type="entry name" value="PHOSPHOGLUCONATE DEHYDRATASE"/>
    <property type="match status" value="1"/>
</dbReference>
<evidence type="ECO:0000256" key="2">
    <source>
        <dbReference type="ARBA" id="ARBA00022485"/>
    </source>
</evidence>
<dbReference type="RefSeq" id="WP_344797886.1">
    <property type="nucleotide sequence ID" value="NZ_BAABBN010000006.1"/>
</dbReference>
<evidence type="ECO:0000256" key="7">
    <source>
        <dbReference type="ARBA" id="ARBA00023239"/>
    </source>
</evidence>
<reference evidence="13" key="1">
    <citation type="journal article" date="2019" name="Int. J. Syst. Evol. Microbiol.">
        <title>The Global Catalogue of Microorganisms (GCM) 10K type strain sequencing project: providing services to taxonomists for standard genome sequencing and annotation.</title>
        <authorList>
            <consortium name="The Broad Institute Genomics Platform"/>
            <consortium name="The Broad Institute Genome Sequencing Center for Infectious Disease"/>
            <person name="Wu L."/>
            <person name="Ma J."/>
        </authorList>
    </citation>
    <scope>NUCLEOTIDE SEQUENCE [LARGE SCALE GENOMIC DNA]</scope>
    <source>
        <strain evidence="13">JCM 17551</strain>
    </source>
</reference>
<dbReference type="EMBL" id="BAABBN010000006">
    <property type="protein sequence ID" value="GAA3923097.1"/>
    <property type="molecule type" value="Genomic_DNA"/>
</dbReference>
<dbReference type="InterPro" id="IPR000581">
    <property type="entry name" value="ILV_EDD_N"/>
</dbReference>
<dbReference type="InterPro" id="IPR037237">
    <property type="entry name" value="IlvD/EDD_N"/>
</dbReference>
<dbReference type="Gene3D" id="3.50.30.80">
    <property type="entry name" value="IlvD/EDD C-terminal domain-like"/>
    <property type="match status" value="1"/>
</dbReference>
<accession>A0ABP7MHA3</accession>
<evidence type="ECO:0000256" key="8">
    <source>
        <dbReference type="ARBA" id="ARBA00023277"/>
    </source>
</evidence>
<evidence type="ECO:0000313" key="13">
    <source>
        <dbReference type="Proteomes" id="UP001501565"/>
    </source>
</evidence>
<dbReference type="Proteomes" id="UP001501565">
    <property type="component" value="Unassembled WGS sequence"/>
</dbReference>
<dbReference type="NCBIfam" id="TIGR01196">
    <property type="entry name" value="edd"/>
    <property type="match status" value="1"/>
</dbReference>
<gene>
    <name evidence="12" type="primary">edd</name>
    <name evidence="12" type="ORF">GCM10022277_18770</name>
</gene>
<dbReference type="InterPro" id="IPR056740">
    <property type="entry name" value="ILV_EDD_C"/>
</dbReference>
<dbReference type="Pfam" id="PF00920">
    <property type="entry name" value="ILVD_EDD_N"/>
    <property type="match status" value="1"/>
</dbReference>
<evidence type="ECO:0000256" key="3">
    <source>
        <dbReference type="ARBA" id="ARBA00022723"/>
    </source>
</evidence>
<feature type="domain" description="Dihydroxy-acid/6-phosphogluconate dehydratase C-terminal" evidence="11">
    <location>
        <begin position="418"/>
        <end position="608"/>
    </location>
</feature>
<name>A0ABP7MHA3_9GAMM</name>
<dbReference type="EC" id="4.2.1.12" evidence="9"/>
<dbReference type="InterPro" id="IPR020558">
    <property type="entry name" value="DiOHA_6PGluconate_deHydtase_CS"/>
</dbReference>
<protein>
    <recommendedName>
        <fullName evidence="9">Phosphogluconate dehydratase</fullName>
        <ecNumber evidence="9">4.2.1.12</ecNumber>
    </recommendedName>
</protein>
<keyword evidence="6" id="KW-0311">Gluconate utilization</keyword>
<sequence length="616" mass="66237">MNNLMQTVNPVVQEVTDTIIERSSTSRTRYLSQMRSQAQLKPHRSQLSCTNLAHSFAASDEEEKIILKQAHSKANIAIVTAYNDMLSAHQPLQHYPELIKQTLLKLGHTAQVAGGVPAMCDGITQGQPGMELSLFSRDTIALSTAVALSHNVFDGTLCLGVCDKIIPGLLMAALRFGHLPTIFVPAGPMGSGISNSEKAKTRQLFAEGKASQEELLDSESKSYHSAGTCTFYGTANTNQMLMEVMGLHLPDSAFTPPDSGLRHAFIEQAAKRISEITGLSNHYTPVADVVSEKTIVNAMVTLMATGGSTNLIIHLTAIARCAGIHITLDDFDKLSSVVPLIARVYPNGQADVNQFHHAGGTSRVIHELLAADLLHDDVTTVVGDTLRDYARRAALKSQTIVYHSPPSDTDNANTTGNDIIRSADAPFDAIGGIKRLKGNLGDAIIKVSAVPKEQWVIKAPARVFHDQADFIKAFHDEQLTGDFIAVVRFQGPKANGMPELHKLMPLLGSLQDKGQKVALVTDGRLSGASGKVPAALHICPEAMQLGPISQIQEGDMIELDCHQGVLKVTGCDLSTRPFAQPPSGHVQGVGRELFSVFRHSVGPTSQGAISIQWEEA</sequence>
<comment type="similarity">
    <text evidence="1">Belongs to the IlvD/Edd family.</text>
</comment>